<gene>
    <name evidence="2" type="ORF">QJ036_09555</name>
</gene>
<evidence type="ECO:0000313" key="3">
    <source>
        <dbReference type="Proteomes" id="UP001300383"/>
    </source>
</evidence>
<keyword evidence="3" id="KW-1185">Reference proteome</keyword>
<sequence>MRKAKACDTLSESRWLVGTGRGAGPSTFVAVGDESNGRWPLSHHKRGRILSGNMGGNAETFRP</sequence>
<feature type="region of interest" description="Disordered" evidence="1">
    <location>
        <begin position="39"/>
        <end position="63"/>
    </location>
</feature>
<comment type="caution">
    <text evidence="2">The sequence shown here is derived from an EMBL/GenBank/DDBJ whole genome shotgun (WGS) entry which is preliminary data.</text>
</comment>
<dbReference type="AlphaFoldDB" id="A0AAP4BBQ3"/>
<name>A0AAP4BBQ3_9FIRM</name>
<dbReference type="Proteomes" id="UP001300383">
    <property type="component" value="Unassembled WGS sequence"/>
</dbReference>
<accession>A0AAP4BBQ3</accession>
<evidence type="ECO:0000256" key="1">
    <source>
        <dbReference type="SAM" id="MobiDB-lite"/>
    </source>
</evidence>
<dbReference type="RefSeq" id="WP_283231161.1">
    <property type="nucleotide sequence ID" value="NZ_JASGBQ010000017.1"/>
</dbReference>
<organism evidence="2 3">
    <name type="scientific">Fusibacillus kribbianus</name>
    <dbReference type="NCBI Taxonomy" id="3044208"/>
    <lineage>
        <taxon>Bacteria</taxon>
        <taxon>Bacillati</taxon>
        <taxon>Bacillota</taxon>
        <taxon>Clostridia</taxon>
        <taxon>Lachnospirales</taxon>
        <taxon>Lachnospiraceae</taxon>
        <taxon>Fusibacillus</taxon>
    </lineage>
</organism>
<dbReference type="EMBL" id="JASGBQ010000017">
    <property type="protein sequence ID" value="MDI9242715.1"/>
    <property type="molecule type" value="Genomic_DNA"/>
</dbReference>
<proteinExistence type="predicted"/>
<reference evidence="2 3" key="1">
    <citation type="submission" date="2023-05" db="EMBL/GenBank/DDBJ databases">
        <title>[ruminococcus] sp. nov., isolated from a pig farm feces dump.</title>
        <authorList>
            <person name="Chang Y.-H."/>
        </authorList>
    </citation>
    <scope>NUCLEOTIDE SEQUENCE [LARGE SCALE GENOMIC DNA]</scope>
    <source>
        <strain evidence="2 3">YH-rum2234</strain>
    </source>
</reference>
<protein>
    <submittedName>
        <fullName evidence="2">Uncharacterized protein</fullName>
    </submittedName>
</protein>
<evidence type="ECO:0000313" key="2">
    <source>
        <dbReference type="EMBL" id="MDI9242715.1"/>
    </source>
</evidence>